<dbReference type="Pfam" id="PF00933">
    <property type="entry name" value="Glyco_hydro_3"/>
    <property type="match status" value="1"/>
</dbReference>
<dbReference type="SUPFAM" id="SSF52279">
    <property type="entry name" value="Beta-D-glucan exohydrolase, C-terminal domain"/>
    <property type="match status" value="1"/>
</dbReference>
<dbReference type="SUPFAM" id="SSF49373">
    <property type="entry name" value="Invasin/intimin cell-adhesion fragments"/>
    <property type="match status" value="1"/>
</dbReference>
<dbReference type="RefSeq" id="WP_273942452.1">
    <property type="nucleotide sequence ID" value="NZ_CP097263.1"/>
</dbReference>
<sequence length="1474" mass="152615">MMARSTWLRRGVVAVAATLPMMAPVAPAVAAAPRVPVYLDTHYSFAERAADLVSRMTLPEKAAQLETTAPGIPRLGVQEYNYWSEGQHGVNALYDNLNNGGHSGSPVATSFPTNFAATMSWDPKLIYDETTAISDEARGFLDKSLFGVDQNNLGDSRDNYGHLTYWAPTVNLDRDPRWGRTDEAFGEDPYLVSTMAGAFVNGFQGQTMQGTPQSKYLKVAATAKHYALNNVEQDRTGVTSDVTDVNLRDYYTAQFKSLVQDAHVAGLMTSYNAINGTPSVADTYTTNQLAQRSDGFDGYITSDCGAIGTTYKTFPDGHNWAPPGWTTDGKGDSATWTNTATGAKVPASAGGLAYALRAGTGLDCGGLENTVANVMAAINAGILSVGVIDNDLIRSFTIRMRTGEFDGPQAHNPYTSITKAAIQSPAHQDLARKVADNSLVLLKNDALLPVQPKALNKVVIVGDLAGKVTLGGYSGNPTLQVSPVAGITEQVKAANPGASVVFDAAGTSTRASDAATLSAQTKADIASADLVVVFVGTDTDISSEGTDRPGIAMPGNYNSLIDQVTAVGNKRTALVIQSAGPVNIAAAQAKFPAVLFSGYNGESQGTALADVLFGRQNPDGHLNFTWYADDSQLPAMSNYGLTPSQTGGLGRTYQYATTTPTYPFGYGLSYSSFAYSDVKADTRHVSADGTVKVALTVTNNGKTAGSTVAQLYAATPFTVPGVELPKERLAAFGKTTVLAPGKSQRLTLSVKIADLALWDAKAMKSTVYPGDYEFRVGADASHIVATQRVSVTGKITPKVSVVTVQPEASSYQVGQTLDLTSRNQWLADDTIPSREQRDLSVTADHVVEAVNNDGSFVDLTKADVKYGSSNESVARVSPRGVVTMVGTGVATISATVGGVTGTVPIVVGHGLKVQAPAIVDPTKPAKVTTTFTNPGATVRNVALSLGLPAGWTATPSTPATFATVDAKATVSTTWTVQPGVGGGVQTLIADATVGGAHDSTATIDVDVAFSRLAAAFDNAGTSPDGNHGVGNFDGNGSSFSTETLAANGINAGTKITHDGYTFAWPDGGPNNVAAGGQTIDLPAGGSSLGFIGASTYGTQTGKVTLTYTDGTTEQQTLSFADWYGNQPAAGGDVVTTLPYLNTNGGTNTGAFSLYFASVPLAVGKTLQYVTLPDISHGTSSGWPSMHIFAIAAKNDSLAVTAPSIADPGSTRTVTTKYTNTGATAANAVTLTLSGLPATATSPASFDTVAPGASVQTTWQVKVPADAKPGTVNLVAGAPATTSVVQLAVPYPDLDATFDARAISDDATPDDADFDGGGASFSTQALAAVGLTAGAAVTHDGATFTWPNTKSGQVDNVVSGGQTIKVNATKLGFVGSASYGLTSGVGTVTYDDGSTQPFTLSMSDWYGVTPPPGGDVVASTAYIHKPLNSQPGFSVYYSPVALQPGKTVRYVTLPDLGDTAKQYRATMHLFAIAQG</sequence>
<dbReference type="InterPro" id="IPR018905">
    <property type="entry name" value="A-galactase_NEW3"/>
</dbReference>
<name>A0ABV6MMJ5_9PSEU</name>
<accession>A0ABV6MMJ5</accession>
<dbReference type="PANTHER" id="PTHR42721:SF3">
    <property type="entry name" value="BETA-D-XYLOSIDASE 5-RELATED"/>
    <property type="match status" value="1"/>
</dbReference>
<feature type="chain" id="PRO_5046358696" evidence="4">
    <location>
        <begin position="31"/>
        <end position="1474"/>
    </location>
</feature>
<dbReference type="SMART" id="SM01217">
    <property type="entry name" value="Fn3_like"/>
    <property type="match status" value="1"/>
</dbReference>
<protein>
    <submittedName>
        <fullName evidence="6">Glycoside hydrolase family 3 C-terminal domain-containing protein</fullName>
    </submittedName>
</protein>
<dbReference type="Pfam" id="PF10633">
    <property type="entry name" value="NPCBM_assoc"/>
    <property type="match status" value="2"/>
</dbReference>
<dbReference type="Proteomes" id="UP001589810">
    <property type="component" value="Unassembled WGS sequence"/>
</dbReference>
<comment type="similarity">
    <text evidence="1">Belongs to the glycosyl hydrolase 3 family.</text>
</comment>
<dbReference type="InterPro" id="IPR036881">
    <property type="entry name" value="Glyco_hydro_3_C_sf"/>
</dbReference>
<evidence type="ECO:0000256" key="1">
    <source>
        <dbReference type="ARBA" id="ARBA00005336"/>
    </source>
</evidence>
<comment type="caution">
    <text evidence="6">The sequence shown here is derived from an EMBL/GenBank/DDBJ whole genome shotgun (WGS) entry which is preliminary data.</text>
</comment>
<dbReference type="InterPro" id="IPR026891">
    <property type="entry name" value="Fn3-like"/>
</dbReference>
<dbReference type="PANTHER" id="PTHR42721">
    <property type="entry name" value="SUGAR HYDROLASE-RELATED"/>
    <property type="match status" value="1"/>
</dbReference>
<dbReference type="Gene3D" id="3.40.50.1700">
    <property type="entry name" value="Glycoside hydrolase family 3 C-terminal domain"/>
    <property type="match status" value="1"/>
</dbReference>
<dbReference type="EMBL" id="JBHLUD010000002">
    <property type="protein sequence ID" value="MFC0541528.1"/>
    <property type="molecule type" value="Genomic_DNA"/>
</dbReference>
<evidence type="ECO:0000256" key="3">
    <source>
        <dbReference type="ARBA" id="ARBA00022801"/>
    </source>
</evidence>
<dbReference type="InterPro" id="IPR017853">
    <property type="entry name" value="GH"/>
</dbReference>
<dbReference type="Gene3D" id="2.60.40.1080">
    <property type="match status" value="1"/>
</dbReference>
<dbReference type="InterPro" id="IPR036962">
    <property type="entry name" value="Glyco_hydro_3_N_sf"/>
</dbReference>
<keyword evidence="7" id="KW-1185">Reference proteome</keyword>
<dbReference type="Gene3D" id="3.20.20.300">
    <property type="entry name" value="Glycoside hydrolase, family 3, N-terminal domain"/>
    <property type="match status" value="1"/>
</dbReference>
<dbReference type="InterPro" id="IPR013783">
    <property type="entry name" value="Ig-like_fold"/>
</dbReference>
<evidence type="ECO:0000256" key="2">
    <source>
        <dbReference type="ARBA" id="ARBA00022729"/>
    </source>
</evidence>
<reference evidence="6 7" key="1">
    <citation type="submission" date="2024-09" db="EMBL/GenBank/DDBJ databases">
        <authorList>
            <person name="Sun Q."/>
            <person name="Mori K."/>
        </authorList>
    </citation>
    <scope>NUCLEOTIDE SEQUENCE [LARGE SCALE GENOMIC DNA]</scope>
    <source>
        <strain evidence="6 7">TBRC 1432</strain>
    </source>
</reference>
<dbReference type="InterPro" id="IPR001764">
    <property type="entry name" value="Glyco_hydro_3_N"/>
</dbReference>
<evidence type="ECO:0000256" key="4">
    <source>
        <dbReference type="SAM" id="SignalP"/>
    </source>
</evidence>
<evidence type="ECO:0000313" key="7">
    <source>
        <dbReference type="Proteomes" id="UP001589810"/>
    </source>
</evidence>
<keyword evidence="2 4" id="KW-0732">Signal</keyword>
<evidence type="ECO:0000259" key="5">
    <source>
        <dbReference type="SMART" id="SM01217"/>
    </source>
</evidence>
<dbReference type="SUPFAM" id="SSF51445">
    <property type="entry name" value="(Trans)glycosidases"/>
    <property type="match status" value="1"/>
</dbReference>
<dbReference type="Gene3D" id="2.60.40.10">
    <property type="entry name" value="Immunoglobulins"/>
    <property type="match status" value="1"/>
</dbReference>
<proteinExistence type="inferred from homology"/>
<feature type="domain" description="Fibronectin type III-like" evidence="5">
    <location>
        <begin position="707"/>
        <end position="780"/>
    </location>
</feature>
<keyword evidence="3 6" id="KW-0378">Hydrolase</keyword>
<dbReference type="Pfam" id="PF01915">
    <property type="entry name" value="Glyco_hydro_3_C"/>
    <property type="match status" value="1"/>
</dbReference>
<feature type="signal peptide" evidence="4">
    <location>
        <begin position="1"/>
        <end position="30"/>
    </location>
</feature>
<organism evidence="6 7">
    <name type="scientific">Kutzneria chonburiensis</name>
    <dbReference type="NCBI Taxonomy" id="1483604"/>
    <lineage>
        <taxon>Bacteria</taxon>
        <taxon>Bacillati</taxon>
        <taxon>Actinomycetota</taxon>
        <taxon>Actinomycetes</taxon>
        <taxon>Pseudonocardiales</taxon>
        <taxon>Pseudonocardiaceae</taxon>
        <taxon>Kutzneria</taxon>
    </lineage>
</organism>
<gene>
    <name evidence="6" type="ORF">ACFFH7_08550</name>
</gene>
<dbReference type="Pfam" id="PF14310">
    <property type="entry name" value="Fn3-like"/>
    <property type="match status" value="1"/>
</dbReference>
<dbReference type="GO" id="GO:0016787">
    <property type="term" value="F:hydrolase activity"/>
    <property type="evidence" value="ECO:0007669"/>
    <property type="project" value="UniProtKB-KW"/>
</dbReference>
<dbReference type="InterPro" id="IPR008964">
    <property type="entry name" value="Invasin/intimin_cell_adhesion"/>
</dbReference>
<evidence type="ECO:0000313" key="6">
    <source>
        <dbReference type="EMBL" id="MFC0541528.1"/>
    </source>
</evidence>
<dbReference type="InterPro" id="IPR002772">
    <property type="entry name" value="Glyco_hydro_3_C"/>
</dbReference>
<dbReference type="InterPro" id="IPR044993">
    <property type="entry name" value="BXL"/>
</dbReference>